<keyword evidence="3" id="KW-1185">Reference proteome</keyword>
<dbReference type="Proteomes" id="UP000245469">
    <property type="component" value="Unassembled WGS sequence"/>
</dbReference>
<feature type="signal peptide" evidence="1">
    <location>
        <begin position="1"/>
        <end position="30"/>
    </location>
</feature>
<evidence type="ECO:0008006" key="4">
    <source>
        <dbReference type="Google" id="ProtNLM"/>
    </source>
</evidence>
<name>A0A315ZKX5_9ACTN</name>
<sequence length="237" mass="25533">MLRSTRSIRGLLTGALLALAVTIPAAAAHATPYDPAKDLTVFDVAPKGSGWGCDSQPTVQMLGNYKRQVIQCVHINWGKRDVPPLQSSVTVTNGSAPGTSTECHYDDAGVGTCTSTDIVGVGEEWIASWQELPDPTIYGTWCDQGMGPFDALCIKERKTKQRIPDSVRRNSDRTFAGIEASSFVNGFEPGLVKGGWLMSQNGRYGLTFQGDGNLVAYGPKNKVLWSSGTWGHPRARS</sequence>
<comment type="caution">
    <text evidence="2">The sequence shown here is derived from an EMBL/GenBank/DDBJ whole genome shotgun (WGS) entry which is preliminary data.</text>
</comment>
<reference evidence="2 3" key="1">
    <citation type="submission" date="2018-03" db="EMBL/GenBank/DDBJ databases">
        <title>Genomic Encyclopedia of Archaeal and Bacterial Type Strains, Phase II (KMG-II): from individual species to whole genera.</title>
        <authorList>
            <person name="Goeker M."/>
        </authorList>
    </citation>
    <scope>NUCLEOTIDE SEQUENCE [LARGE SCALE GENOMIC DNA]</scope>
    <source>
        <strain evidence="2 3">DSM 44889</strain>
    </source>
</reference>
<feature type="chain" id="PRO_5039501018" description="D-mannose binding lectin" evidence="1">
    <location>
        <begin position="31"/>
        <end position="237"/>
    </location>
</feature>
<accession>A0A315ZKX5</accession>
<evidence type="ECO:0000256" key="1">
    <source>
        <dbReference type="SAM" id="SignalP"/>
    </source>
</evidence>
<dbReference type="Gene3D" id="2.90.10.10">
    <property type="entry name" value="Bulb-type lectin domain"/>
    <property type="match status" value="1"/>
</dbReference>
<proteinExistence type="predicted"/>
<organism evidence="2 3">
    <name type="scientific">Quadrisphaera granulorum</name>
    <dbReference type="NCBI Taxonomy" id="317664"/>
    <lineage>
        <taxon>Bacteria</taxon>
        <taxon>Bacillati</taxon>
        <taxon>Actinomycetota</taxon>
        <taxon>Actinomycetes</taxon>
        <taxon>Kineosporiales</taxon>
        <taxon>Kineosporiaceae</taxon>
        <taxon>Quadrisphaera</taxon>
    </lineage>
</organism>
<evidence type="ECO:0000313" key="3">
    <source>
        <dbReference type="Proteomes" id="UP000245469"/>
    </source>
</evidence>
<dbReference type="OrthoDB" id="516973at2"/>
<protein>
    <recommendedName>
        <fullName evidence="4">D-mannose binding lectin</fullName>
    </recommendedName>
</protein>
<gene>
    <name evidence="2" type="ORF">BXY45_1491</name>
</gene>
<keyword evidence="1" id="KW-0732">Signal</keyword>
<dbReference type="EMBL" id="QGDQ01000049">
    <property type="protein sequence ID" value="PWJ46265.1"/>
    <property type="molecule type" value="Genomic_DNA"/>
</dbReference>
<dbReference type="SUPFAM" id="SSF51110">
    <property type="entry name" value="alpha-D-mannose-specific plant lectins"/>
    <property type="match status" value="1"/>
</dbReference>
<evidence type="ECO:0000313" key="2">
    <source>
        <dbReference type="EMBL" id="PWJ46265.1"/>
    </source>
</evidence>
<dbReference type="InterPro" id="IPR036426">
    <property type="entry name" value="Bulb-type_lectin_dom_sf"/>
</dbReference>
<dbReference type="RefSeq" id="WP_109776679.1">
    <property type="nucleotide sequence ID" value="NZ_QGDQ01000049.1"/>
</dbReference>
<dbReference type="AlphaFoldDB" id="A0A315ZKX5"/>